<sequence length="298" mass="33675">MYIQRQRKNLNPCLSFSRHDSKVLKNSLRKLRFSKRIQILYKLLLHGLPVFYKMDSIQDCIAQAVLATPLRVPKSCNPWEIHPDPFPDHLFPQLRSLKRAIAKQQRIKQMEPMNWQAGIRPDRPFEPLQNNFFSQPRPQPPPPPQQPHSQRQIPTQYYLEQAAFYAENFGPDPYATEPEIIQPGPLKVLVVRFITIFRKAAVPGLNILASLVFGLTVLGRLLSSWALRFPLKKICTFVANLEWEALVAMALATQCVKLLPGMGGEVVTDGREGGGPVYTIFVGRGQAIGNGPVMPGSF</sequence>
<feature type="region of interest" description="Disordered" evidence="1">
    <location>
        <begin position="128"/>
        <end position="152"/>
    </location>
</feature>
<keyword evidence="2" id="KW-1133">Transmembrane helix</keyword>
<reference evidence="3 4" key="1">
    <citation type="submission" date="2016-04" db="EMBL/GenBank/DDBJ databases">
        <title>A degradative enzymes factory behind the ericoid mycorrhizal symbiosis.</title>
        <authorList>
            <consortium name="DOE Joint Genome Institute"/>
            <person name="Martino E."/>
            <person name="Morin E."/>
            <person name="Grelet G."/>
            <person name="Kuo A."/>
            <person name="Kohler A."/>
            <person name="Daghino S."/>
            <person name="Barry K."/>
            <person name="Choi C."/>
            <person name="Cichocki N."/>
            <person name="Clum A."/>
            <person name="Copeland A."/>
            <person name="Hainaut M."/>
            <person name="Haridas S."/>
            <person name="Labutti K."/>
            <person name="Lindquist E."/>
            <person name="Lipzen A."/>
            <person name="Khouja H.-R."/>
            <person name="Murat C."/>
            <person name="Ohm R."/>
            <person name="Olson A."/>
            <person name="Spatafora J."/>
            <person name="Veneault-Fourrey C."/>
            <person name="Henrissat B."/>
            <person name="Grigoriev I."/>
            <person name="Martin F."/>
            <person name="Perotto S."/>
        </authorList>
    </citation>
    <scope>NUCLEOTIDE SEQUENCE [LARGE SCALE GENOMIC DNA]</scope>
    <source>
        <strain evidence="3 4">E</strain>
    </source>
</reference>
<accession>A0A2J6T060</accession>
<dbReference type="OrthoDB" id="3523353at2759"/>
<feature type="compositionally biased region" description="Pro residues" evidence="1">
    <location>
        <begin position="137"/>
        <end position="146"/>
    </location>
</feature>
<keyword evidence="2" id="KW-0812">Transmembrane</keyword>
<evidence type="ECO:0000256" key="1">
    <source>
        <dbReference type="SAM" id="MobiDB-lite"/>
    </source>
</evidence>
<proteinExistence type="predicted"/>
<keyword evidence="4" id="KW-1185">Reference proteome</keyword>
<organism evidence="3 4">
    <name type="scientific">Hyaloscypha bicolor E</name>
    <dbReference type="NCBI Taxonomy" id="1095630"/>
    <lineage>
        <taxon>Eukaryota</taxon>
        <taxon>Fungi</taxon>
        <taxon>Dikarya</taxon>
        <taxon>Ascomycota</taxon>
        <taxon>Pezizomycotina</taxon>
        <taxon>Leotiomycetes</taxon>
        <taxon>Helotiales</taxon>
        <taxon>Hyaloscyphaceae</taxon>
        <taxon>Hyaloscypha</taxon>
        <taxon>Hyaloscypha bicolor</taxon>
    </lineage>
</organism>
<feature type="transmembrane region" description="Helical" evidence="2">
    <location>
        <begin position="205"/>
        <end position="227"/>
    </location>
</feature>
<dbReference type="GeneID" id="36591599"/>
<dbReference type="RefSeq" id="XP_024733296.1">
    <property type="nucleotide sequence ID" value="XM_024883522.1"/>
</dbReference>
<dbReference type="EMBL" id="KZ613848">
    <property type="protein sequence ID" value="PMD56392.1"/>
    <property type="molecule type" value="Genomic_DNA"/>
</dbReference>
<gene>
    <name evidence="3" type="ORF">K444DRAFT_632805</name>
</gene>
<evidence type="ECO:0000313" key="4">
    <source>
        <dbReference type="Proteomes" id="UP000235371"/>
    </source>
</evidence>
<dbReference type="AlphaFoldDB" id="A0A2J6T060"/>
<dbReference type="Proteomes" id="UP000235371">
    <property type="component" value="Unassembled WGS sequence"/>
</dbReference>
<evidence type="ECO:0000313" key="3">
    <source>
        <dbReference type="EMBL" id="PMD56392.1"/>
    </source>
</evidence>
<keyword evidence="2" id="KW-0472">Membrane</keyword>
<protein>
    <submittedName>
        <fullName evidence="3">Uncharacterized protein</fullName>
    </submittedName>
</protein>
<dbReference type="InParanoid" id="A0A2J6T060"/>
<name>A0A2J6T060_9HELO</name>
<evidence type="ECO:0000256" key="2">
    <source>
        <dbReference type="SAM" id="Phobius"/>
    </source>
</evidence>